<feature type="transmembrane region" description="Helical" evidence="7">
    <location>
        <begin position="70"/>
        <end position="91"/>
    </location>
</feature>
<organism evidence="9 10">
    <name type="scientific">Pseudonocardia oroxyli</name>
    <dbReference type="NCBI Taxonomy" id="366584"/>
    <lineage>
        <taxon>Bacteria</taxon>
        <taxon>Bacillati</taxon>
        <taxon>Actinomycetota</taxon>
        <taxon>Actinomycetes</taxon>
        <taxon>Pseudonocardiales</taxon>
        <taxon>Pseudonocardiaceae</taxon>
        <taxon>Pseudonocardia</taxon>
    </lineage>
</organism>
<proteinExistence type="inferred from homology"/>
<dbReference type="SUPFAM" id="SSF52540">
    <property type="entry name" value="P-loop containing nucleoside triphosphate hydrolases"/>
    <property type="match status" value="1"/>
</dbReference>
<dbReference type="Proteomes" id="UP000198967">
    <property type="component" value="Unassembled WGS sequence"/>
</dbReference>
<dbReference type="GO" id="GO:0005886">
    <property type="term" value="C:plasma membrane"/>
    <property type="evidence" value="ECO:0007669"/>
    <property type="project" value="UniProtKB-SubCell"/>
</dbReference>
<dbReference type="Pfam" id="PF02534">
    <property type="entry name" value="T4SS-DNA_transf"/>
    <property type="match status" value="1"/>
</dbReference>
<name>A0A1G8CEH0_PSEOR</name>
<evidence type="ECO:0000313" key="9">
    <source>
        <dbReference type="EMBL" id="SDH43749.1"/>
    </source>
</evidence>
<protein>
    <submittedName>
        <fullName evidence="9">Type IV secretory pathway, VirD4 component, TraG/TraD family ATPase</fullName>
    </submittedName>
</protein>
<dbReference type="Gene3D" id="3.40.50.300">
    <property type="entry name" value="P-loop containing nucleotide triphosphate hydrolases"/>
    <property type="match status" value="1"/>
</dbReference>
<comment type="similarity">
    <text evidence="2">Belongs to the VirD4/TraG family.</text>
</comment>
<reference evidence="9 10" key="1">
    <citation type="submission" date="2016-10" db="EMBL/GenBank/DDBJ databases">
        <authorList>
            <person name="de Groot N.N."/>
        </authorList>
    </citation>
    <scope>NUCLEOTIDE SEQUENCE [LARGE SCALE GENOMIC DNA]</scope>
    <source>
        <strain evidence="9 10">CGMCC 4.3143</strain>
    </source>
</reference>
<dbReference type="InterPro" id="IPR051539">
    <property type="entry name" value="T4SS-coupling_protein"/>
</dbReference>
<dbReference type="STRING" id="366584.SAMN05216377_12273"/>
<comment type="subcellular location">
    <subcellularLocation>
        <location evidence="1">Cell membrane</location>
        <topology evidence="1">Multi-pass membrane protein</topology>
    </subcellularLocation>
</comment>
<dbReference type="PANTHER" id="PTHR37937:SF1">
    <property type="entry name" value="CONJUGATIVE TRANSFER: DNA TRANSPORT"/>
    <property type="match status" value="1"/>
</dbReference>
<accession>A0A1G8CEH0</accession>
<keyword evidence="5 7" id="KW-1133">Transmembrane helix</keyword>
<evidence type="ECO:0000256" key="1">
    <source>
        <dbReference type="ARBA" id="ARBA00004651"/>
    </source>
</evidence>
<keyword evidence="4 7" id="KW-0812">Transmembrane</keyword>
<evidence type="ECO:0000256" key="6">
    <source>
        <dbReference type="ARBA" id="ARBA00023136"/>
    </source>
</evidence>
<evidence type="ECO:0000259" key="8">
    <source>
        <dbReference type="Pfam" id="PF12696"/>
    </source>
</evidence>
<dbReference type="PANTHER" id="PTHR37937">
    <property type="entry name" value="CONJUGATIVE TRANSFER: DNA TRANSPORT"/>
    <property type="match status" value="1"/>
</dbReference>
<dbReference type="CDD" id="cd01127">
    <property type="entry name" value="TrwB_TraG_TraD_VirD4"/>
    <property type="match status" value="1"/>
</dbReference>
<sequence>MTRDMAGPVSVIALVLGSALLSGNVWFALSYLAAAEDGTWTAPEWTPLLWAQVAVHWSADGMPANVDLPVFVSILTASMLLEIGAAVILVLRFRPFDDPQRRGLLRRRELGDLSGRAADQRARSLRGLPTREPVADSDRGIRLLEVAGRDVWMSWEDVALVIMGPRSNKTSAIAVPTVLSAPGLVLATSNKADLWALTSGLRAQVGPVWTFDPQQIAHARQTWWWDPLRAIREADDAHRYEAATRLAGHFMGTIGGQRRDPFFHAAGEQVLVGTLLAAALSGGSLREVLHWLQYGRRDAISALDRAGADVEAADLEASLAGADVTAKGIFQTARTATKSLTSERILRWVTPPHTWRRPGDDTYAELDPWDLVIDSEHHPVTAHLLSKEGAATAAPVVAALVDRVLEVSELRAQAAGGRLEPPVVAVLDEAANICPIQALPQLYSHYGSRGIQVLTMLQSYQQGVGVWGNQGMDALWSAATIKLVGAAVDDHAFLQKVTGLIGDHEVPKVSTTHSRGSGLSRQISHARQPLLPPDVLRALDRDHAVLFSTGRRPALGRLRPWYREQIGHDIRTYADQALHELRAAAARTLPTHKDRPGD</sequence>
<dbReference type="RefSeq" id="WP_093089502.1">
    <property type="nucleotide sequence ID" value="NZ_FNBE01000022.1"/>
</dbReference>
<dbReference type="EMBL" id="FNBE01000022">
    <property type="protein sequence ID" value="SDH43749.1"/>
    <property type="molecule type" value="Genomic_DNA"/>
</dbReference>
<dbReference type="InterPro" id="IPR027417">
    <property type="entry name" value="P-loop_NTPase"/>
</dbReference>
<dbReference type="InterPro" id="IPR032689">
    <property type="entry name" value="TraG-D_C"/>
</dbReference>
<dbReference type="OrthoDB" id="226701at2"/>
<evidence type="ECO:0000256" key="2">
    <source>
        <dbReference type="ARBA" id="ARBA00008806"/>
    </source>
</evidence>
<dbReference type="Pfam" id="PF12696">
    <property type="entry name" value="TraG-D_C"/>
    <property type="match status" value="1"/>
</dbReference>
<dbReference type="AlphaFoldDB" id="A0A1G8CEH0"/>
<evidence type="ECO:0000256" key="5">
    <source>
        <dbReference type="ARBA" id="ARBA00022989"/>
    </source>
</evidence>
<keyword evidence="6 7" id="KW-0472">Membrane</keyword>
<evidence type="ECO:0000256" key="4">
    <source>
        <dbReference type="ARBA" id="ARBA00022692"/>
    </source>
</evidence>
<evidence type="ECO:0000313" key="10">
    <source>
        <dbReference type="Proteomes" id="UP000198967"/>
    </source>
</evidence>
<keyword evidence="3" id="KW-1003">Cell membrane</keyword>
<evidence type="ECO:0000256" key="7">
    <source>
        <dbReference type="SAM" id="Phobius"/>
    </source>
</evidence>
<feature type="domain" description="TraD/TraG TraM recognition site" evidence="8">
    <location>
        <begin position="422"/>
        <end position="540"/>
    </location>
</feature>
<keyword evidence="10" id="KW-1185">Reference proteome</keyword>
<dbReference type="InterPro" id="IPR003688">
    <property type="entry name" value="TraG/VirD4"/>
</dbReference>
<gene>
    <name evidence="9" type="ORF">SAMN05216377_12273</name>
</gene>
<evidence type="ECO:0000256" key="3">
    <source>
        <dbReference type="ARBA" id="ARBA00022475"/>
    </source>
</evidence>